<sequence length="469" mass="52471">KMPDRRRDRQKRIRQEAGSGTTPAEAEIAKPPEPEKPEWRRQTTPIVRQEVNNAPGIAYKEKQYEKVHIPSVEPPPESTQKYRRREVLSNWSRYDDLPPEDDGDTIYEGMDYMMGEDFSTILQQYSGGSSAHMKLKGESLWDEAENNILAAHGLGALRINDIVSAINTLPLQIQCSIPEDQLPKSCIEFYNQMADDNRKVYKPNTELNDFDVNEKILESLRLGGSGVPNINMKINGNGHDINQKILESLKINEDDPLPLEDEVTAENVPTKSAVDVALSLSSAFEPEPEDVDLDELIRERSPEKQETPEPETVKLSSKEASRETTPALSKESTPIPPASIQKEVSRSRGPSQDKNVPKKPNEMDFGLPKFPNPSDQKSNTGFNFGLPKLDSNPLSVKSPEKSLSLKEMAGAHLSAVEPPKLVIDDQKVLEDDKPVIDLDAPQEEPSKPVVLVNQNETDDLEDWLDSILD</sequence>
<feature type="region of interest" description="Disordered" evidence="1">
    <location>
        <begin position="299"/>
        <end position="401"/>
    </location>
</feature>
<dbReference type="GO" id="GO:0010972">
    <property type="term" value="P:negative regulation of G2/M transition of mitotic cell cycle"/>
    <property type="evidence" value="ECO:0007669"/>
    <property type="project" value="TreeGrafter"/>
</dbReference>
<comment type="caution">
    <text evidence="2">The sequence shown here is derived from an EMBL/GenBank/DDBJ whole genome shotgun (WGS) entry which is preliminary data.</text>
</comment>
<evidence type="ECO:0000313" key="3">
    <source>
        <dbReference type="Proteomes" id="UP001497623"/>
    </source>
</evidence>
<dbReference type="PANTHER" id="PTHR16524">
    <property type="entry name" value="CELL DEATH REGULATOR AVEN"/>
    <property type="match status" value="1"/>
</dbReference>
<feature type="non-terminal residue" evidence="2">
    <location>
        <position position="1"/>
    </location>
</feature>
<keyword evidence="3" id="KW-1185">Reference proteome</keyword>
<feature type="compositionally biased region" description="Polar residues" evidence="1">
    <location>
        <begin position="323"/>
        <end position="332"/>
    </location>
</feature>
<evidence type="ECO:0000256" key="1">
    <source>
        <dbReference type="SAM" id="MobiDB-lite"/>
    </source>
</evidence>
<proteinExistence type="predicted"/>
<accession>A0AAV2RIV6</accession>
<feature type="compositionally biased region" description="Polar residues" evidence="1">
    <location>
        <begin position="373"/>
        <end position="382"/>
    </location>
</feature>
<dbReference type="AlphaFoldDB" id="A0AAV2RIV6"/>
<protein>
    <submittedName>
        <fullName evidence="2">Uncharacterized protein</fullName>
    </submittedName>
</protein>
<name>A0AAV2RIV6_MEGNR</name>
<feature type="region of interest" description="Disordered" evidence="1">
    <location>
        <begin position="1"/>
        <end position="59"/>
    </location>
</feature>
<reference evidence="2 3" key="1">
    <citation type="submission" date="2024-05" db="EMBL/GenBank/DDBJ databases">
        <authorList>
            <person name="Wallberg A."/>
        </authorList>
    </citation>
    <scope>NUCLEOTIDE SEQUENCE [LARGE SCALE GENOMIC DNA]</scope>
</reference>
<dbReference type="InterPro" id="IPR026187">
    <property type="entry name" value="Aven"/>
</dbReference>
<organism evidence="2 3">
    <name type="scientific">Meganyctiphanes norvegica</name>
    <name type="common">Northern krill</name>
    <name type="synonym">Thysanopoda norvegica</name>
    <dbReference type="NCBI Taxonomy" id="48144"/>
    <lineage>
        <taxon>Eukaryota</taxon>
        <taxon>Metazoa</taxon>
        <taxon>Ecdysozoa</taxon>
        <taxon>Arthropoda</taxon>
        <taxon>Crustacea</taxon>
        <taxon>Multicrustacea</taxon>
        <taxon>Malacostraca</taxon>
        <taxon>Eumalacostraca</taxon>
        <taxon>Eucarida</taxon>
        <taxon>Euphausiacea</taxon>
        <taxon>Euphausiidae</taxon>
        <taxon>Meganyctiphanes</taxon>
    </lineage>
</organism>
<dbReference type="Proteomes" id="UP001497623">
    <property type="component" value="Unassembled WGS sequence"/>
</dbReference>
<feature type="compositionally biased region" description="Polar residues" evidence="1">
    <location>
        <begin position="42"/>
        <end position="52"/>
    </location>
</feature>
<feature type="compositionally biased region" description="Basic and acidic residues" evidence="1">
    <location>
        <begin position="27"/>
        <end position="41"/>
    </location>
</feature>
<gene>
    <name evidence="2" type="ORF">MNOR_LOCUS25242</name>
</gene>
<dbReference type="EMBL" id="CAXKWB010023886">
    <property type="protein sequence ID" value="CAL4125607.1"/>
    <property type="molecule type" value="Genomic_DNA"/>
</dbReference>
<evidence type="ECO:0000313" key="2">
    <source>
        <dbReference type="EMBL" id="CAL4125607.1"/>
    </source>
</evidence>
<dbReference type="PANTHER" id="PTHR16524:SF2">
    <property type="entry name" value="CELL DEATH REGULATOR AVEN"/>
    <property type="match status" value="1"/>
</dbReference>